<evidence type="ECO:0000259" key="4">
    <source>
        <dbReference type="PROSITE" id="PS50850"/>
    </source>
</evidence>
<dbReference type="PROSITE" id="PS50850">
    <property type="entry name" value="MFS"/>
    <property type="match status" value="1"/>
</dbReference>
<dbReference type="Gene3D" id="1.20.1250.20">
    <property type="entry name" value="MFS general substrate transporter like domains"/>
    <property type="match status" value="2"/>
</dbReference>
<dbReference type="OMA" id="SLQRDWH"/>
<accession>E2B3J9</accession>
<feature type="region of interest" description="Disordered" evidence="2">
    <location>
        <begin position="164"/>
        <end position="183"/>
    </location>
</feature>
<feature type="transmembrane region" description="Helical" evidence="3">
    <location>
        <begin position="333"/>
        <end position="356"/>
    </location>
</feature>
<dbReference type="AlphaFoldDB" id="E2B3J9"/>
<dbReference type="GO" id="GO:0016020">
    <property type="term" value="C:membrane"/>
    <property type="evidence" value="ECO:0007669"/>
    <property type="project" value="UniProtKB-SubCell"/>
</dbReference>
<dbReference type="InterPro" id="IPR011701">
    <property type="entry name" value="MFS"/>
</dbReference>
<dbReference type="PANTHER" id="PTHR11360:SF306">
    <property type="entry name" value="RE01051P"/>
    <property type="match status" value="1"/>
</dbReference>
<feature type="transmembrane region" description="Helical" evidence="3">
    <location>
        <begin position="591"/>
        <end position="614"/>
    </location>
</feature>
<dbReference type="FunFam" id="1.20.1250.20:FF:000320">
    <property type="entry name" value="Monocarboxylate transporter"/>
    <property type="match status" value="1"/>
</dbReference>
<feature type="compositionally biased region" description="Low complexity" evidence="2">
    <location>
        <begin position="39"/>
        <end position="48"/>
    </location>
</feature>
<dbReference type="FunFam" id="1.20.1250.20:FF:000400">
    <property type="entry name" value="Blast:Monocarboxylate transporter 12"/>
    <property type="match status" value="1"/>
</dbReference>
<proteinExistence type="predicted"/>
<protein>
    <submittedName>
        <fullName evidence="5">Monocarboxylate transporter 12</fullName>
    </submittedName>
</protein>
<evidence type="ECO:0000313" key="5">
    <source>
        <dbReference type="EMBL" id="EFN89751.1"/>
    </source>
</evidence>
<dbReference type="InterPro" id="IPR020846">
    <property type="entry name" value="MFS_dom"/>
</dbReference>
<feature type="transmembrane region" description="Helical" evidence="3">
    <location>
        <begin position="686"/>
        <end position="705"/>
    </location>
</feature>
<feature type="transmembrane region" description="Helical" evidence="3">
    <location>
        <begin position="744"/>
        <end position="767"/>
    </location>
</feature>
<keyword evidence="3" id="KW-0812">Transmembrane</keyword>
<feature type="region of interest" description="Disordered" evidence="2">
    <location>
        <begin position="529"/>
        <end position="563"/>
    </location>
</feature>
<keyword evidence="6" id="KW-1185">Reference proteome</keyword>
<dbReference type="KEGG" id="hst:105182331"/>
<keyword evidence="3" id="KW-1133">Transmembrane helix</keyword>
<dbReference type="InParanoid" id="E2B3J9"/>
<dbReference type="PANTHER" id="PTHR11360">
    <property type="entry name" value="MONOCARBOXYLATE TRANSPORTER"/>
    <property type="match status" value="1"/>
</dbReference>
<feature type="transmembrane region" description="Helical" evidence="3">
    <location>
        <begin position="626"/>
        <end position="647"/>
    </location>
</feature>
<keyword evidence="3" id="KW-0472">Membrane</keyword>
<evidence type="ECO:0000313" key="6">
    <source>
        <dbReference type="Proteomes" id="UP000008237"/>
    </source>
</evidence>
<dbReference type="CDD" id="cd17352">
    <property type="entry name" value="MFS_MCT_SLC16"/>
    <property type="match status" value="1"/>
</dbReference>
<feature type="region of interest" description="Disordered" evidence="2">
    <location>
        <begin position="1"/>
        <end position="57"/>
    </location>
</feature>
<dbReference type="GO" id="GO:0008028">
    <property type="term" value="F:monocarboxylic acid transmembrane transporter activity"/>
    <property type="evidence" value="ECO:0007669"/>
    <property type="project" value="TreeGrafter"/>
</dbReference>
<dbReference type="SUPFAM" id="SSF103473">
    <property type="entry name" value="MFS general substrate transporter"/>
    <property type="match status" value="1"/>
</dbReference>
<feature type="transmembrane region" description="Helical" evidence="3">
    <location>
        <begin position="308"/>
        <end position="327"/>
    </location>
</feature>
<dbReference type="InterPro" id="IPR036259">
    <property type="entry name" value="MFS_trans_sf"/>
</dbReference>
<feature type="compositionally biased region" description="Pro residues" evidence="2">
    <location>
        <begin position="540"/>
        <end position="554"/>
    </location>
</feature>
<dbReference type="Pfam" id="PF07690">
    <property type="entry name" value="MFS_1"/>
    <property type="match status" value="1"/>
</dbReference>
<feature type="compositionally biased region" description="Basic residues" evidence="2">
    <location>
        <begin position="23"/>
        <end position="38"/>
    </location>
</feature>
<dbReference type="InterPro" id="IPR050327">
    <property type="entry name" value="Proton-linked_MCT"/>
</dbReference>
<name>E2B3J9_HARSA</name>
<feature type="domain" description="Major facilitator superfamily (MFS) profile" evidence="4">
    <location>
        <begin position="590"/>
        <end position="794"/>
    </location>
</feature>
<evidence type="ECO:0000256" key="3">
    <source>
        <dbReference type="SAM" id="Phobius"/>
    </source>
</evidence>
<feature type="transmembrane region" description="Helical" evidence="3">
    <location>
        <begin position="717"/>
        <end position="738"/>
    </location>
</feature>
<reference evidence="5 6" key="1">
    <citation type="journal article" date="2010" name="Science">
        <title>Genomic comparison of the ants Camponotus floridanus and Harpegnathos saltator.</title>
        <authorList>
            <person name="Bonasio R."/>
            <person name="Zhang G."/>
            <person name="Ye C."/>
            <person name="Mutti N.S."/>
            <person name="Fang X."/>
            <person name="Qin N."/>
            <person name="Donahue G."/>
            <person name="Yang P."/>
            <person name="Li Q."/>
            <person name="Li C."/>
            <person name="Zhang P."/>
            <person name="Huang Z."/>
            <person name="Berger S.L."/>
            <person name="Reinberg D."/>
            <person name="Wang J."/>
            <person name="Liebig J."/>
        </authorList>
    </citation>
    <scope>NUCLEOTIDE SEQUENCE [LARGE SCALE GENOMIC DNA]</scope>
    <source>
        <strain evidence="5 6">R22 G/1</strain>
    </source>
</reference>
<feature type="transmembrane region" description="Helical" evidence="3">
    <location>
        <begin position="237"/>
        <end position="257"/>
    </location>
</feature>
<feature type="transmembrane region" description="Helical" evidence="3">
    <location>
        <begin position="365"/>
        <end position="386"/>
    </location>
</feature>
<gene>
    <name evidence="5" type="ORF">EAI_01999</name>
</gene>
<evidence type="ECO:0000256" key="2">
    <source>
        <dbReference type="SAM" id="MobiDB-lite"/>
    </source>
</evidence>
<feature type="transmembrane region" description="Helical" evidence="3">
    <location>
        <begin position="277"/>
        <end position="296"/>
    </location>
</feature>
<organism evidence="6">
    <name type="scientific">Harpegnathos saltator</name>
    <name type="common">Jerdon's jumping ant</name>
    <dbReference type="NCBI Taxonomy" id="610380"/>
    <lineage>
        <taxon>Eukaryota</taxon>
        <taxon>Metazoa</taxon>
        <taxon>Ecdysozoa</taxon>
        <taxon>Arthropoda</taxon>
        <taxon>Hexapoda</taxon>
        <taxon>Insecta</taxon>
        <taxon>Pterygota</taxon>
        <taxon>Neoptera</taxon>
        <taxon>Endopterygota</taxon>
        <taxon>Hymenoptera</taxon>
        <taxon>Apocrita</taxon>
        <taxon>Aculeata</taxon>
        <taxon>Formicoidea</taxon>
        <taxon>Formicidae</taxon>
        <taxon>Ponerinae</taxon>
        <taxon>Ponerini</taxon>
        <taxon>Harpegnathos</taxon>
    </lineage>
</organism>
<dbReference type="Proteomes" id="UP000008237">
    <property type="component" value="Unassembled WGS sequence"/>
</dbReference>
<feature type="transmembrane region" description="Helical" evidence="3">
    <location>
        <begin position="659"/>
        <end position="680"/>
    </location>
</feature>
<dbReference type="FunCoup" id="E2B3J9">
    <property type="interactions" value="11"/>
</dbReference>
<dbReference type="OrthoDB" id="2213137at2759"/>
<comment type="subcellular location">
    <subcellularLocation>
        <location evidence="1">Membrane</location>
        <topology evidence="1">Multi-pass membrane protein</topology>
    </subcellularLocation>
</comment>
<feature type="compositionally biased region" description="Low complexity" evidence="2">
    <location>
        <begin position="12"/>
        <end position="22"/>
    </location>
</feature>
<feature type="transmembrane region" description="Helical" evidence="3">
    <location>
        <begin position="398"/>
        <end position="416"/>
    </location>
</feature>
<evidence type="ECO:0000256" key="1">
    <source>
        <dbReference type="ARBA" id="ARBA00004141"/>
    </source>
</evidence>
<dbReference type="EMBL" id="GL445346">
    <property type="protein sequence ID" value="EFN89751.1"/>
    <property type="molecule type" value="Genomic_DNA"/>
</dbReference>
<sequence>MELPGYGTVPTVSGARRLVVGRGARRRRRRRPRRRSHGPRGSVVVAGDGRPRGRARAPADDHLLRRPHCRGGRGIDAEVHVDVDVDLGVDPTATAAVSSSQEMVVGGGVAAIIDENMNQPANQLGSLFSIHSAPVFDLSGGAIAGAPSPKRPASLAVQTTATSTPIVPPHLQSPEGTVNDDDDNDNLLTISSLTARPLIAKSRELRSARCTAPKRKKSQRSDIRKPRNTTYVPLDGGYGWVVVFGAFFVQFWVAGLVKSYGVLYVEVMETFKDSSASVASWIPAILTCLCLALAPVTSMLCQKYSCRTVVFVGGLFCALGLTTSYFATRLIHLFFTFGVLTGIGGGLSTTPGIILVSQYFDKHRALANGICVSGTAAGSFVFPLLIELLVKNFGFHGTILLLGGCMLHVCVSATLYRPLDDNYAPDEEQIQQREEKEEQSKQQKLDLLFANDPTTRHNMLNELFHQNGGGVVAVELTDSDEEKDVMGEGLRMKPISKIRSSSILHSVEDLSTDSTCVYKAARSSLRSLRSSATAVGAPEQQPPPPPPPSPPPPASSSSLTRTASSIDASKVTLMQRLTRYIDLSLLKNPQFIMMCFSVSLMSTGSPYMLYYLPAYVHAAGYTKSEAGYLVAISAVLDLCGRLGLGWLSDLKLFDRRKGYIGSVVGAGVAVLAIPMAHSFYVLACSVGMYGLCLGCWFLLVPVLLADQYGTDKISSSYGLVRMFQSVGAISIPPLAGYLRDVTGSYTVCFLCMGTCMVIGGLPMLLVFNEASNSTTKLPVNAENNNRQRDTTMKE</sequence>